<evidence type="ECO:0000313" key="8">
    <source>
        <dbReference type="EMBL" id="ABZ77133.1"/>
    </source>
</evidence>
<dbReference type="SUPFAM" id="SSF52540">
    <property type="entry name" value="P-loop containing nucleoside triphosphate hydrolases"/>
    <property type="match status" value="1"/>
</dbReference>
<dbReference type="InterPro" id="IPR027417">
    <property type="entry name" value="P-loop_NTPase"/>
</dbReference>
<proteinExistence type="inferred from homology"/>
<feature type="coiled-coil region" evidence="6">
    <location>
        <begin position="666"/>
        <end position="728"/>
    </location>
</feature>
<evidence type="ECO:0000256" key="4">
    <source>
        <dbReference type="ARBA" id="ARBA00023054"/>
    </source>
</evidence>
<keyword evidence="3 6" id="KW-0067">ATP-binding</keyword>
<feature type="binding site" evidence="6">
    <location>
        <begin position="32"/>
        <end position="39"/>
    </location>
    <ligand>
        <name>ATP</name>
        <dbReference type="ChEBI" id="CHEBI:30616"/>
    </ligand>
</feature>
<dbReference type="InterPro" id="IPR011890">
    <property type="entry name" value="SMC_prok"/>
</dbReference>
<evidence type="ECO:0000313" key="9">
    <source>
        <dbReference type="Proteomes" id="UP000001317"/>
    </source>
</evidence>
<evidence type="ECO:0000256" key="6">
    <source>
        <dbReference type="HAMAP-Rule" id="MF_01894"/>
    </source>
</evidence>
<sequence>MRLKQIKLAGFKSFVDPTKIPLLSPLSAIIGPNGCGKSNVIDAVRWVLGESSAKHLRGDSMADVIFNGSTARRPVSVASVELLFDNQDGRLAGQYSSYQEIAVKRQVSRDGDSSYFLNNQKCRRKDITDLFMGTGLGPRSYAIIEQGTISRLIESKPQDLRVFIEEAAGISRYKERRRETENRIRHTRENLARLGDIRSELAKQLDKLAEQAETAKKYRELKQAERKCDAELSVSRYHELLQQIAKIDEQLGKLALQQAQFLAEKQTIELRLTELNLKLSELDTKEAHQVEDFYLTKTHIAKLEQSLKHREQQDESLSLRLQEIAAQMQAYRARLAEDEAKQTLLNEQQASALPEASLLRQQLAEHDAELSTLVEQLEYLSEQLNSLNEAHTQAHLAFEMNRNQLSHAETDISNKHKLVARLEDQALQTASDLELLKSQDITEQVSELSGVIEQEQEVLDELNFLLEAKQQTEQTLFAEQDTLKVKLADEQGRLSVVSQLLPTDKDGECQELWQVIDVTPGWESAVDILLSGLLSAPVLSAADSQSNDSNLSQFGFETASTQLAAVKAPVNLAPWLNHVTWLETINQAMLQRGALKQEQLIATADGYLVGIDFIIEKTQAAGSIVELKNEQIALQQSVTNSQANLARLTESLTEIKLMVVPLVSQAQQKQQLIQAKQIELASLSSQLRSQQQSIVDIASRLAKVEQELVEAKQERQDFQLNVEQRKLQHQLLNETLEQTLRAKTQGQQQRALAAEKVAQLKPLRQQLDAKVTQTSLSEQGLHTQLVLIKQQVNQHEQRILELEQNERQLHKQLDAKDSAQEEGQSQPLREQLDQALQAQQIKQEALTVLRRQQAELQELCDSAGTNKKQQLAKLEDLTQSSSTLKLRREGLKGQIDSQLRLLNEQRVDVELILSTLDDKKTMLWRQKELERLREQIGLLGAINLAAIEEYDQQNQRKLYLDSQDDDLNAALSSLEEAIRKIDKETKSRFKDTFDKVNTDLGILFPKVFGGGSAYLALTDDDLLETGVSIMARPPGKKNSTIHLLSGGEKALTALSLVFAIFRLNPAPFCMLDEVDAPLDDANVERFCRLVKEMSQSVQFIYISHNKITMELADQLIGVTMHEPGVSRIVAVDIDEAVALADAG</sequence>
<dbReference type="GO" id="GO:0005737">
    <property type="term" value="C:cytoplasm"/>
    <property type="evidence" value="ECO:0007669"/>
    <property type="project" value="UniProtKB-SubCell"/>
</dbReference>
<comment type="similarity">
    <text evidence="6">Belongs to the SMC family.</text>
</comment>
<keyword evidence="9" id="KW-1185">Reference proteome</keyword>
<dbReference type="NCBIfam" id="TIGR02168">
    <property type="entry name" value="SMC_prok_B"/>
    <property type="match status" value="1"/>
</dbReference>
<feature type="coiled-coil region" evidence="6">
    <location>
        <begin position="785"/>
        <end position="822"/>
    </location>
</feature>
<dbReference type="Proteomes" id="UP000001317">
    <property type="component" value="Chromosome"/>
</dbReference>
<dbReference type="HOGENOM" id="CLU_001042_2_2_6"/>
<feature type="coiled-coil region" evidence="6">
    <location>
        <begin position="419"/>
        <end position="472"/>
    </location>
</feature>
<dbReference type="InterPro" id="IPR024704">
    <property type="entry name" value="SMC"/>
</dbReference>
<dbReference type="PANTHER" id="PTHR43977">
    <property type="entry name" value="STRUCTURAL MAINTENANCE OF CHROMOSOMES PROTEIN 3"/>
    <property type="match status" value="1"/>
</dbReference>
<dbReference type="AlphaFoldDB" id="B0TKB4"/>
<keyword evidence="5 6" id="KW-0238">DNA-binding</keyword>
<evidence type="ECO:0000259" key="7">
    <source>
        <dbReference type="Pfam" id="PF02463"/>
    </source>
</evidence>
<dbReference type="GO" id="GO:0016887">
    <property type="term" value="F:ATP hydrolysis activity"/>
    <property type="evidence" value="ECO:0007669"/>
    <property type="project" value="InterPro"/>
</dbReference>
<reference evidence="8" key="1">
    <citation type="submission" date="2008-01" db="EMBL/GenBank/DDBJ databases">
        <title>Complete sequence of Shewanella halifaxensis HAW-EB4.</title>
        <authorList>
            <consortium name="US DOE Joint Genome Institute"/>
            <person name="Copeland A."/>
            <person name="Lucas S."/>
            <person name="Lapidus A."/>
            <person name="Glavina del Rio T."/>
            <person name="Dalin E."/>
            <person name="Tice H."/>
            <person name="Bruce D."/>
            <person name="Goodwin L."/>
            <person name="Pitluck S."/>
            <person name="Sims D."/>
            <person name="Brettin T."/>
            <person name="Detter J.C."/>
            <person name="Han C."/>
            <person name="Kuske C.R."/>
            <person name="Schmutz J."/>
            <person name="Larimer F."/>
            <person name="Land M."/>
            <person name="Hauser L."/>
            <person name="Kyrpides N."/>
            <person name="Kim E."/>
            <person name="Zhao J.-S."/>
            <person name="Richardson P."/>
        </authorList>
    </citation>
    <scope>NUCLEOTIDE SEQUENCE [LARGE SCALE GENOMIC DNA]</scope>
    <source>
        <strain evidence="8">HAW-EB4</strain>
    </source>
</reference>
<dbReference type="GO" id="GO:0007062">
    <property type="term" value="P:sister chromatid cohesion"/>
    <property type="evidence" value="ECO:0007669"/>
    <property type="project" value="InterPro"/>
</dbReference>
<evidence type="ECO:0000256" key="3">
    <source>
        <dbReference type="ARBA" id="ARBA00022840"/>
    </source>
</evidence>
<feature type="domain" description="RecF/RecN/SMC N-terminal" evidence="7">
    <location>
        <begin position="3"/>
        <end position="1126"/>
    </location>
</feature>
<comment type="function">
    <text evidence="6">Required for chromosome condensation and partitioning.</text>
</comment>
<dbReference type="InterPro" id="IPR003395">
    <property type="entry name" value="RecF/RecN/SMC_N"/>
</dbReference>
<dbReference type="RefSeq" id="WP_012277661.1">
    <property type="nucleotide sequence ID" value="NC_010334.1"/>
</dbReference>
<dbReference type="GO" id="GO:0006260">
    <property type="term" value="P:DNA replication"/>
    <property type="evidence" value="ECO:0007669"/>
    <property type="project" value="UniProtKB-UniRule"/>
</dbReference>
<dbReference type="Pfam" id="PF02463">
    <property type="entry name" value="SMC_N"/>
    <property type="match status" value="1"/>
</dbReference>
<protein>
    <recommendedName>
        <fullName evidence="6">Chromosome partition protein Smc</fullName>
    </recommendedName>
</protein>
<gene>
    <name evidence="6" type="primary">smc</name>
    <name evidence="8" type="ordered locus">Shal_2577</name>
</gene>
<dbReference type="Gene3D" id="3.40.50.300">
    <property type="entry name" value="P-loop containing nucleotide triphosphate hydrolases"/>
    <property type="match status" value="2"/>
</dbReference>
<feature type="coiled-coil region" evidence="6">
    <location>
        <begin position="170"/>
        <end position="225"/>
    </location>
</feature>
<comment type="domain">
    <text evidence="6">Contains large globular domains required for ATP hydrolysis at each terminus and a third globular domain forming a flexible hinge near the middle of the molecule. These domains are separated by coiled-coil structures.</text>
</comment>
<dbReference type="GO" id="GO:0007059">
    <property type="term" value="P:chromosome segregation"/>
    <property type="evidence" value="ECO:0007669"/>
    <property type="project" value="UniProtKB-UniRule"/>
</dbReference>
<comment type="subcellular location">
    <subcellularLocation>
        <location evidence="6">Cytoplasm</location>
    </subcellularLocation>
</comment>
<accession>B0TKB4</accession>
<dbReference type="EMBL" id="CP000931">
    <property type="protein sequence ID" value="ABZ77133.1"/>
    <property type="molecule type" value="Genomic_DNA"/>
</dbReference>
<dbReference type="eggNOG" id="COG1196">
    <property type="taxonomic scope" value="Bacteria"/>
</dbReference>
<evidence type="ECO:0000256" key="2">
    <source>
        <dbReference type="ARBA" id="ARBA00022741"/>
    </source>
</evidence>
<dbReference type="STRING" id="458817.Shal_2577"/>
<dbReference type="CDD" id="cd03278">
    <property type="entry name" value="ABC_SMC_barmotin"/>
    <property type="match status" value="2"/>
</dbReference>
<keyword evidence="4 6" id="KW-0175">Coiled coil</keyword>
<dbReference type="PIRSF" id="PIRSF005719">
    <property type="entry name" value="SMC"/>
    <property type="match status" value="1"/>
</dbReference>
<keyword evidence="1 6" id="KW-0963">Cytoplasm</keyword>
<evidence type="ECO:0000256" key="1">
    <source>
        <dbReference type="ARBA" id="ARBA00022490"/>
    </source>
</evidence>
<dbReference type="HAMAP" id="MF_01894">
    <property type="entry name" value="Smc_prok"/>
    <property type="match status" value="1"/>
</dbReference>
<organism evidence="8 9">
    <name type="scientific">Shewanella halifaxensis (strain HAW-EB4)</name>
    <dbReference type="NCBI Taxonomy" id="458817"/>
    <lineage>
        <taxon>Bacteria</taxon>
        <taxon>Pseudomonadati</taxon>
        <taxon>Pseudomonadota</taxon>
        <taxon>Gammaproteobacteria</taxon>
        <taxon>Alteromonadales</taxon>
        <taxon>Shewanellaceae</taxon>
        <taxon>Shewanella</taxon>
    </lineage>
</organism>
<dbReference type="KEGG" id="shl:Shal_2577"/>
<feature type="coiled-coil region" evidence="6">
    <location>
        <begin position="321"/>
        <end position="390"/>
    </location>
</feature>
<dbReference type="GO" id="GO:0030261">
    <property type="term" value="P:chromosome condensation"/>
    <property type="evidence" value="ECO:0007669"/>
    <property type="project" value="InterPro"/>
</dbReference>
<evidence type="ECO:0000256" key="5">
    <source>
        <dbReference type="ARBA" id="ARBA00023125"/>
    </source>
</evidence>
<keyword evidence="2 6" id="KW-0547">Nucleotide-binding</keyword>
<dbReference type="OrthoDB" id="9808768at2"/>
<comment type="subunit">
    <text evidence="6">Homodimer.</text>
</comment>
<dbReference type="GO" id="GO:0005524">
    <property type="term" value="F:ATP binding"/>
    <property type="evidence" value="ECO:0007669"/>
    <property type="project" value="UniProtKB-UniRule"/>
</dbReference>
<dbReference type="GO" id="GO:0003677">
    <property type="term" value="F:DNA binding"/>
    <property type="evidence" value="ECO:0007669"/>
    <property type="project" value="UniProtKB-UniRule"/>
</dbReference>
<name>B0TKB4_SHEHH</name>